<dbReference type="RefSeq" id="WP_224024285.1">
    <property type="nucleotide sequence ID" value="NZ_JAUSSY010000016.1"/>
</dbReference>
<sequence>MTQTASEPLGPQLTVSVPGVDAVQDAVEPAQAFAAAAGLAGPLAAGPLAPELEPHLALAAAGVEEAIEEEDVLAEVWRTSSRLESMQWELDTAQESLRQAVRKASAAGVADGELCTAANLTPEELSTVLMAAAVVSPVALEL</sequence>
<proteinExistence type="predicted"/>
<organism evidence="1 2">
    <name type="scientific">Pseudarthrobacter defluvii</name>
    <dbReference type="NCBI Taxonomy" id="410837"/>
    <lineage>
        <taxon>Bacteria</taxon>
        <taxon>Bacillati</taxon>
        <taxon>Actinomycetota</taxon>
        <taxon>Actinomycetes</taxon>
        <taxon>Micrococcales</taxon>
        <taxon>Micrococcaceae</taxon>
        <taxon>Pseudarthrobacter</taxon>
    </lineage>
</organism>
<dbReference type="Proteomes" id="UP001226389">
    <property type="component" value="Unassembled WGS sequence"/>
</dbReference>
<dbReference type="EMBL" id="JAUSSY010000016">
    <property type="protein sequence ID" value="MDQ0120616.1"/>
    <property type="molecule type" value="Genomic_DNA"/>
</dbReference>
<evidence type="ECO:0000313" key="1">
    <source>
        <dbReference type="EMBL" id="MDQ0120616.1"/>
    </source>
</evidence>
<keyword evidence="2" id="KW-1185">Reference proteome</keyword>
<protein>
    <submittedName>
        <fullName evidence="1">Uncharacterized protein</fullName>
    </submittedName>
</protein>
<accession>A0ABT9ULU2</accession>
<evidence type="ECO:0000313" key="2">
    <source>
        <dbReference type="Proteomes" id="UP001226389"/>
    </source>
</evidence>
<reference evidence="1 2" key="1">
    <citation type="submission" date="2023-07" db="EMBL/GenBank/DDBJ databases">
        <title>Sorghum-associated microbial communities from plants grown in Nebraska, USA.</title>
        <authorList>
            <person name="Schachtman D."/>
        </authorList>
    </citation>
    <scope>NUCLEOTIDE SEQUENCE [LARGE SCALE GENOMIC DNA]</scope>
    <source>
        <strain evidence="1 2">DS994</strain>
    </source>
</reference>
<gene>
    <name evidence="1" type="ORF">J2T22_003822</name>
</gene>
<comment type="caution">
    <text evidence="1">The sequence shown here is derived from an EMBL/GenBank/DDBJ whole genome shotgun (WGS) entry which is preliminary data.</text>
</comment>
<name>A0ABT9ULU2_9MICC</name>